<accession>A0A8S5N7B8</accession>
<evidence type="ECO:0000313" key="1">
    <source>
        <dbReference type="EMBL" id="DAD90255.1"/>
    </source>
</evidence>
<name>A0A8S5N7B8_9CAUD</name>
<sequence>MIHYINIHKKRLVGRNNQPSSVPLSIDFHTLGTVEFCFIDNCNQIKSFNTDLKLYFAGSLKMNKGSDQLLFLSRTYTIENSIITFTVDTYTQPFVEQITKKNTEINIEIGIETESAQQVLLRDTAYANPRVYVAGLTPPQIEPNNYYTKNEVDDMIKDTESKIPINTSDLFNDSNFIDKTSLEDALDLYVKKTELVFRD</sequence>
<dbReference type="EMBL" id="BK015080">
    <property type="protein sequence ID" value="DAD90255.1"/>
    <property type="molecule type" value="Genomic_DNA"/>
</dbReference>
<reference evidence="1" key="1">
    <citation type="journal article" date="2021" name="Proc. Natl. Acad. Sci. U.S.A.">
        <title>A Catalog of Tens of Thousands of Viruses from Human Metagenomes Reveals Hidden Associations with Chronic Diseases.</title>
        <authorList>
            <person name="Tisza M.J."/>
            <person name="Buck C.B."/>
        </authorList>
    </citation>
    <scope>NUCLEOTIDE SEQUENCE</scope>
    <source>
        <strain evidence="1">Ct8ME27</strain>
    </source>
</reference>
<proteinExistence type="predicted"/>
<protein>
    <submittedName>
        <fullName evidence="1">Uncharacterized protein</fullName>
    </submittedName>
</protein>
<organism evidence="1">
    <name type="scientific">Myoviridae sp. ct8ME27</name>
    <dbReference type="NCBI Taxonomy" id="2826622"/>
    <lineage>
        <taxon>Viruses</taxon>
        <taxon>Duplodnaviria</taxon>
        <taxon>Heunggongvirae</taxon>
        <taxon>Uroviricota</taxon>
        <taxon>Caudoviricetes</taxon>
    </lineage>
</organism>